<organism evidence="3 4">
    <name type="scientific">Thamnocephalis sphaerospora</name>
    <dbReference type="NCBI Taxonomy" id="78915"/>
    <lineage>
        <taxon>Eukaryota</taxon>
        <taxon>Fungi</taxon>
        <taxon>Fungi incertae sedis</taxon>
        <taxon>Zoopagomycota</taxon>
        <taxon>Zoopagomycotina</taxon>
        <taxon>Zoopagomycetes</taxon>
        <taxon>Zoopagales</taxon>
        <taxon>Sigmoideomycetaceae</taxon>
        <taxon>Thamnocephalis</taxon>
    </lineage>
</organism>
<feature type="region of interest" description="Disordered" evidence="2">
    <location>
        <begin position="1"/>
        <end position="75"/>
    </location>
</feature>
<dbReference type="AlphaFoldDB" id="A0A4V1IVL7"/>
<dbReference type="Proteomes" id="UP000271241">
    <property type="component" value="Unassembled WGS sequence"/>
</dbReference>
<feature type="compositionally biased region" description="Low complexity" evidence="2">
    <location>
        <begin position="374"/>
        <end position="457"/>
    </location>
</feature>
<feature type="non-terminal residue" evidence="3">
    <location>
        <position position="784"/>
    </location>
</feature>
<accession>A0A4V1IVL7</accession>
<keyword evidence="4" id="KW-1185">Reference proteome</keyword>
<feature type="compositionally biased region" description="Acidic residues" evidence="2">
    <location>
        <begin position="53"/>
        <end position="71"/>
    </location>
</feature>
<feature type="compositionally biased region" description="Low complexity" evidence="2">
    <location>
        <begin position="479"/>
        <end position="490"/>
    </location>
</feature>
<feature type="region of interest" description="Disordered" evidence="2">
    <location>
        <begin position="171"/>
        <end position="196"/>
    </location>
</feature>
<reference evidence="4" key="1">
    <citation type="journal article" date="2018" name="Nat. Microbiol.">
        <title>Leveraging single-cell genomics to expand the fungal tree of life.</title>
        <authorList>
            <person name="Ahrendt S.R."/>
            <person name="Quandt C.A."/>
            <person name="Ciobanu D."/>
            <person name="Clum A."/>
            <person name="Salamov A."/>
            <person name="Andreopoulos B."/>
            <person name="Cheng J.F."/>
            <person name="Woyke T."/>
            <person name="Pelin A."/>
            <person name="Henrissat B."/>
            <person name="Reynolds N.K."/>
            <person name="Benny G.L."/>
            <person name="Smith M.E."/>
            <person name="James T.Y."/>
            <person name="Grigoriev I.V."/>
        </authorList>
    </citation>
    <scope>NUCLEOTIDE SEQUENCE [LARGE SCALE GENOMIC DNA]</scope>
    <source>
        <strain evidence="4">RSA 1356</strain>
    </source>
</reference>
<feature type="region of interest" description="Disordered" evidence="2">
    <location>
        <begin position="674"/>
        <end position="694"/>
    </location>
</feature>
<feature type="region of interest" description="Disordered" evidence="2">
    <location>
        <begin position="535"/>
        <end position="632"/>
    </location>
</feature>
<evidence type="ECO:0000256" key="2">
    <source>
        <dbReference type="SAM" id="MobiDB-lite"/>
    </source>
</evidence>
<proteinExistence type="predicted"/>
<feature type="compositionally biased region" description="Basic and acidic residues" evidence="2">
    <location>
        <begin position="362"/>
        <end position="373"/>
    </location>
</feature>
<dbReference type="Pfam" id="PF14377">
    <property type="entry name" value="UBM"/>
    <property type="match status" value="3"/>
</dbReference>
<gene>
    <name evidence="3" type="ORF">THASP1DRAFT_33727</name>
</gene>
<evidence type="ECO:0000313" key="3">
    <source>
        <dbReference type="EMBL" id="RKP04499.1"/>
    </source>
</evidence>
<keyword evidence="1" id="KW-0808">Transferase</keyword>
<feature type="compositionally biased region" description="Basic and acidic residues" evidence="2">
    <location>
        <begin position="597"/>
        <end position="617"/>
    </location>
</feature>
<feature type="compositionally biased region" description="Polar residues" evidence="2">
    <location>
        <begin position="547"/>
        <end position="561"/>
    </location>
</feature>
<name>A0A4V1IVL7_9FUNG</name>
<dbReference type="OrthoDB" id="8068875at2759"/>
<feature type="compositionally biased region" description="Low complexity" evidence="2">
    <location>
        <begin position="677"/>
        <end position="694"/>
    </location>
</feature>
<sequence>MFEASGISRDLGAPSLLSGGSAGRLSRRQEQIARGIVDDEELVDAADLHASTEEEEVDDDEEDEEDEENDGFDSHLLVREGPFQFMLPTDGDLGGEGFDDPLRIHSRAFAGGRGGGRVHRLGGGLFSLDLPSDLMEAPWGSDAHAHRYSPLEDEGRFLRQASGFRDVSRHPLLSDTHGAAGQGAGTSGDAARGRTVSRLREGNSWRSFEDMISGGAVQLLEQLLGRSGEMAGLTGGRFEINAPTRLTTLAGSGDALAASANGRALLGASGTGARVDGVPAQLPQMEAGAYAMSMAQDAAPLLTRERWQQMCQLIYGDAIAEKASRLVNHLLNAMVPTAMEEERQRKEQEAAAEEKRLQRLQREREEAAKRSKQEAAAAEPADAMAVDEPSLTTSASPALPLPADAETAPTAEPATEAPTSAAETAPSEEVLAEASTPPVVAEAPSSVDAAAATTQETESTEEGDAQMETTPPSAADEVSAAAEPGPSSAARTMVLVNGTEVDISDTGIDPTFLEALPDDLRQEVINQHLRERQLRQQQERLQQERQATVQPSTQAVDTTTGAAEGDGSDAANASATAEDDDEAGGISSEFLDALPPDIREEVLREERLERERRDRQRQGAPAPPPADMDPASFFATLDPQLRRTVILEQDDSLLANLSPDIVAEANALRGRMERSWRSSMSRTAGGTAAGGATSSAGAATTAIAATDEADPQAQAKPPAHRDALHIVDRQGVAALVRLLFAPQPFSKELYQRLLISLCESSRTRADLMALLLSVIQEGGRDLTS</sequence>
<dbReference type="STRING" id="78915.A0A4V1IVL7"/>
<dbReference type="GO" id="GO:0016740">
    <property type="term" value="F:transferase activity"/>
    <property type="evidence" value="ECO:0007669"/>
    <property type="project" value="UniProtKB-KW"/>
</dbReference>
<feature type="region of interest" description="Disordered" evidence="2">
    <location>
        <begin position="362"/>
        <end position="491"/>
    </location>
</feature>
<dbReference type="InterPro" id="IPR025527">
    <property type="entry name" value="HUWE1/Rev1_UBM"/>
</dbReference>
<protein>
    <submittedName>
        <fullName evidence="3">Uncharacterized protein</fullName>
    </submittedName>
</protein>
<evidence type="ECO:0000313" key="4">
    <source>
        <dbReference type="Proteomes" id="UP000271241"/>
    </source>
</evidence>
<dbReference type="EMBL" id="KZ993680">
    <property type="protein sequence ID" value="RKP04499.1"/>
    <property type="molecule type" value="Genomic_DNA"/>
</dbReference>
<evidence type="ECO:0000256" key="1">
    <source>
        <dbReference type="ARBA" id="ARBA00022679"/>
    </source>
</evidence>